<dbReference type="PANTHER" id="PTHR44094:SF8">
    <property type="entry name" value="DNAJ HEAT SHOCK N-TERMINAL DOMAIN-CONTAINING PROTEIN-RELATED"/>
    <property type="match status" value="1"/>
</dbReference>
<comment type="caution">
    <text evidence="2">The sequence shown here is derived from an EMBL/GenBank/DDBJ whole genome shotgun (WGS) entry which is preliminary data.</text>
</comment>
<dbReference type="PRINTS" id="PR00625">
    <property type="entry name" value="JDOMAIN"/>
</dbReference>
<organism evidence="2 3">
    <name type="scientific">Cyclotella cryptica</name>
    <dbReference type="NCBI Taxonomy" id="29204"/>
    <lineage>
        <taxon>Eukaryota</taxon>
        <taxon>Sar</taxon>
        <taxon>Stramenopiles</taxon>
        <taxon>Ochrophyta</taxon>
        <taxon>Bacillariophyta</taxon>
        <taxon>Coscinodiscophyceae</taxon>
        <taxon>Thalassiosirophycidae</taxon>
        <taxon>Stephanodiscales</taxon>
        <taxon>Stephanodiscaceae</taxon>
        <taxon>Cyclotella</taxon>
    </lineage>
</organism>
<evidence type="ECO:0000313" key="3">
    <source>
        <dbReference type="Proteomes" id="UP001516023"/>
    </source>
</evidence>
<dbReference type="InterPro" id="IPR052423">
    <property type="entry name" value="EMIR"/>
</dbReference>
<keyword evidence="3" id="KW-1185">Reference proteome</keyword>
<evidence type="ECO:0000259" key="1">
    <source>
        <dbReference type="PROSITE" id="PS50076"/>
    </source>
</evidence>
<dbReference type="PROSITE" id="PS00636">
    <property type="entry name" value="DNAJ_1"/>
    <property type="match status" value="1"/>
</dbReference>
<dbReference type="SMART" id="SM00271">
    <property type="entry name" value="DnaJ"/>
    <property type="match status" value="1"/>
</dbReference>
<dbReference type="PANTHER" id="PTHR44094">
    <property type="entry name" value="DNAJ HEAT SHOCK N-TERMINAL DOMAIN-CONTAINING PROTEIN"/>
    <property type="match status" value="1"/>
</dbReference>
<dbReference type="SUPFAM" id="SSF46565">
    <property type="entry name" value="Chaperone J-domain"/>
    <property type="match status" value="2"/>
</dbReference>
<proteinExistence type="predicted"/>
<dbReference type="InterPro" id="IPR018253">
    <property type="entry name" value="DnaJ_domain_CS"/>
</dbReference>
<dbReference type="InterPro" id="IPR026894">
    <property type="entry name" value="DnaJ_X"/>
</dbReference>
<dbReference type="InterPro" id="IPR001623">
    <property type="entry name" value="DnaJ_domain"/>
</dbReference>
<dbReference type="Gene3D" id="1.10.287.110">
    <property type="entry name" value="DnaJ domain"/>
    <property type="match status" value="1"/>
</dbReference>
<dbReference type="Pfam" id="PF00226">
    <property type="entry name" value="DnaJ"/>
    <property type="match status" value="1"/>
</dbReference>
<dbReference type="EMBL" id="JABMIG020000250">
    <property type="protein sequence ID" value="KAL3783829.1"/>
    <property type="molecule type" value="Genomic_DNA"/>
</dbReference>
<evidence type="ECO:0000313" key="2">
    <source>
        <dbReference type="EMBL" id="KAL3783829.1"/>
    </source>
</evidence>
<dbReference type="Proteomes" id="UP001516023">
    <property type="component" value="Unassembled WGS sequence"/>
</dbReference>
<accession>A0ABD3P7P1</accession>
<dbReference type="CDD" id="cd06257">
    <property type="entry name" value="DnaJ"/>
    <property type="match status" value="1"/>
</dbReference>
<gene>
    <name evidence="2" type="ORF">HJC23_005322</name>
</gene>
<dbReference type="PROSITE" id="PS50076">
    <property type="entry name" value="DNAJ_2"/>
    <property type="match status" value="1"/>
</dbReference>
<protein>
    <recommendedName>
        <fullName evidence="1">J domain-containing protein</fullName>
    </recommendedName>
</protein>
<name>A0ABD3P7P1_9STRA</name>
<feature type="domain" description="J" evidence="1">
    <location>
        <begin position="117"/>
        <end position="208"/>
    </location>
</feature>
<reference evidence="2 3" key="1">
    <citation type="journal article" date="2020" name="G3 (Bethesda)">
        <title>Improved Reference Genome for Cyclotella cryptica CCMP332, a Model for Cell Wall Morphogenesis, Salinity Adaptation, and Lipid Production in Diatoms (Bacillariophyta).</title>
        <authorList>
            <person name="Roberts W.R."/>
            <person name="Downey K.M."/>
            <person name="Ruck E.C."/>
            <person name="Traller J.C."/>
            <person name="Alverson A.J."/>
        </authorList>
    </citation>
    <scope>NUCLEOTIDE SEQUENCE [LARGE SCALE GENOMIC DNA]</scope>
    <source>
        <strain evidence="2 3">CCMP332</strain>
    </source>
</reference>
<dbReference type="InterPro" id="IPR036869">
    <property type="entry name" value="J_dom_sf"/>
</dbReference>
<sequence>MTVDPAEPLLDPQTGEESPPTLCEKLCACGICLIFTPLACLGMCCCCAASTAESAVNKAQGKRWDATQNKWVVDKLDEEGEEIEKFSRDDDDILKAVKEEGAESNLATSTVKVKETEYYDVLGVPTDAPESKIKKQYYIKVSFEFACCVLFCIFSMWYMSHSIIFREAREWHPDRNSSEEAKVKFQAIGEAYQVLSDEKLRKVYDREGKDGLSGDKTEVAIGQIDASLIFTFLFGNDSFNDIIGRLQLVTQTLVGGSPAEARITSQQMVELERRRVVRLALSLRDRIQAFVDGDEHGAKSSWKSKGEELVEVRYGEQILNTVGTTYKLIAKQVIGSWSEGLDAKVQAAGMQIDAAKNAATAAQNREASSEDELPAMIEMMWNITVIDISTTLREVVMKVCKDVSVSNEIRKKRANAIFELGTMWESLKTKDAGRKLQSVRKMYASATAAAMDATLEKVRKEEEAAQKKQGE</sequence>
<dbReference type="Pfam" id="PF14308">
    <property type="entry name" value="DnaJ-X"/>
    <property type="match status" value="1"/>
</dbReference>
<dbReference type="AlphaFoldDB" id="A0ABD3P7P1"/>